<reference evidence="3 4" key="1">
    <citation type="journal article" date="2016" name="PLoS Pathog.">
        <title>Biosynthesis of antibiotic leucinostatins in bio-control fungus Purpureocillium lilacinum and their inhibition on phytophthora revealed by genome mining.</title>
        <authorList>
            <person name="Wang G."/>
            <person name="Liu Z."/>
            <person name="Lin R."/>
            <person name="Li E."/>
            <person name="Mao Z."/>
            <person name="Ling J."/>
            <person name="Yang Y."/>
            <person name="Yin W.B."/>
            <person name="Xie B."/>
        </authorList>
    </citation>
    <scope>NUCLEOTIDE SEQUENCE [LARGE SCALE GENOMIC DNA]</scope>
    <source>
        <strain evidence="3">170</strain>
    </source>
</reference>
<feature type="signal peptide" evidence="2">
    <location>
        <begin position="1"/>
        <end position="25"/>
    </location>
</feature>
<feature type="compositionally biased region" description="Polar residues" evidence="1">
    <location>
        <begin position="681"/>
        <end position="693"/>
    </location>
</feature>
<feature type="region of interest" description="Disordered" evidence="1">
    <location>
        <begin position="791"/>
        <end position="824"/>
    </location>
</feature>
<keyword evidence="2" id="KW-0732">Signal</keyword>
<name>A0A179FTX6_METCM</name>
<dbReference type="Proteomes" id="UP000078397">
    <property type="component" value="Unassembled WGS sequence"/>
</dbReference>
<feature type="compositionally biased region" description="Low complexity" evidence="1">
    <location>
        <begin position="146"/>
        <end position="199"/>
    </location>
</feature>
<evidence type="ECO:0000256" key="2">
    <source>
        <dbReference type="SAM" id="SignalP"/>
    </source>
</evidence>
<accession>A0A179FTX6</accession>
<feature type="compositionally biased region" description="Low complexity" evidence="1">
    <location>
        <begin position="694"/>
        <end position="714"/>
    </location>
</feature>
<gene>
    <name evidence="3" type="ORF">VFPPC_04702</name>
</gene>
<protein>
    <submittedName>
        <fullName evidence="3">Uncharacterized protein</fullName>
    </submittedName>
</protein>
<dbReference type="EMBL" id="LSBJ02000003">
    <property type="protein sequence ID" value="OAQ68469.1"/>
    <property type="molecule type" value="Genomic_DNA"/>
</dbReference>
<dbReference type="OrthoDB" id="5104805at2759"/>
<organism evidence="3 4">
    <name type="scientific">Pochonia chlamydosporia 170</name>
    <dbReference type="NCBI Taxonomy" id="1380566"/>
    <lineage>
        <taxon>Eukaryota</taxon>
        <taxon>Fungi</taxon>
        <taxon>Dikarya</taxon>
        <taxon>Ascomycota</taxon>
        <taxon>Pezizomycotina</taxon>
        <taxon>Sordariomycetes</taxon>
        <taxon>Hypocreomycetidae</taxon>
        <taxon>Hypocreales</taxon>
        <taxon>Clavicipitaceae</taxon>
        <taxon>Pochonia</taxon>
    </lineage>
</organism>
<feature type="chain" id="PRO_5008101993" evidence="2">
    <location>
        <begin position="26"/>
        <end position="1009"/>
    </location>
</feature>
<feature type="region of interest" description="Disordered" evidence="1">
    <location>
        <begin position="543"/>
        <end position="566"/>
    </location>
</feature>
<dbReference type="GeneID" id="28848006"/>
<keyword evidence="4" id="KW-1185">Reference proteome</keyword>
<evidence type="ECO:0000256" key="1">
    <source>
        <dbReference type="SAM" id="MobiDB-lite"/>
    </source>
</evidence>
<feature type="region of interest" description="Disordered" evidence="1">
    <location>
        <begin position="389"/>
        <end position="409"/>
    </location>
</feature>
<feature type="compositionally biased region" description="Polar residues" evidence="1">
    <location>
        <begin position="38"/>
        <end position="47"/>
    </location>
</feature>
<comment type="caution">
    <text evidence="3">The sequence shown here is derived from an EMBL/GenBank/DDBJ whole genome shotgun (WGS) entry which is preliminary data.</text>
</comment>
<dbReference type="AlphaFoldDB" id="A0A179FTX6"/>
<feature type="compositionally biased region" description="Low complexity" evidence="1">
    <location>
        <begin position="392"/>
        <end position="409"/>
    </location>
</feature>
<evidence type="ECO:0000313" key="4">
    <source>
        <dbReference type="Proteomes" id="UP000078397"/>
    </source>
</evidence>
<dbReference type="STRING" id="1380566.A0A179FTX6"/>
<proteinExistence type="predicted"/>
<evidence type="ECO:0000313" key="3">
    <source>
        <dbReference type="EMBL" id="OAQ68469.1"/>
    </source>
</evidence>
<feature type="region of interest" description="Disordered" evidence="1">
    <location>
        <begin position="106"/>
        <end position="207"/>
    </location>
</feature>
<feature type="compositionally biased region" description="Polar residues" evidence="1">
    <location>
        <begin position="956"/>
        <end position="965"/>
    </location>
</feature>
<dbReference type="RefSeq" id="XP_018145319.1">
    <property type="nucleotide sequence ID" value="XM_018284012.1"/>
</dbReference>
<feature type="region of interest" description="Disordered" evidence="1">
    <location>
        <begin position="33"/>
        <end position="59"/>
    </location>
</feature>
<dbReference type="PROSITE" id="PS51257">
    <property type="entry name" value="PROKAR_LIPOPROTEIN"/>
    <property type="match status" value="1"/>
</dbReference>
<dbReference type="KEGG" id="pchm:VFPPC_04702"/>
<feature type="region of interest" description="Disordered" evidence="1">
    <location>
        <begin position="927"/>
        <end position="977"/>
    </location>
</feature>
<feature type="compositionally biased region" description="Polar residues" evidence="1">
    <location>
        <begin position="113"/>
        <end position="140"/>
    </location>
</feature>
<feature type="region of interest" description="Disordered" evidence="1">
    <location>
        <begin position="681"/>
        <end position="721"/>
    </location>
</feature>
<sequence>MKLPMVLVAFGQVLLLGFIVSCAEALGEAFQNEGKLQPSRSLSSTVPSEGPPDYGLPTYDYGYPPPYQYETSSSVTSVPPNSVSSTLSTAVDSVVTTSTVVVTVTGQSSSTSDKYITSTETQTLTHSDTTEQTAGSTSTKPDPWVSSSVLGVTGTSTSSTSTEQEESSSPRTTTTYSESATNTGLSSSQASSSTTTWKSDNTDTITPSLSTDVTSTRLATATITKEVTVTSSTHSSVESFESSELPITASLSSTKSKSPTSNAPSSFTTITHTVKTLKSTGASDSVTFSHSSSEWSSSTWSSVLGGTQFPSVSTVINTVTVSSGILVTIITESLSSVGTSTVGSDTRSYSVSSSHVGSSTISSTGIDGTPRTNTYFSSTWANNTMGSSTIVSSPASSQESSLPSSISTRLGTISTGTTVRTVTVSPSVTLTHQTQTITLTSGVSGGSSTWTISTPPFTMPSNSTASVWSSSSARGTVILPSKSQQSIKTSAQPSPLTSIAITLGSSLPPFPNITASSTNISNHSPWTSKMSETRTVTSIVWTSLPPHSSEHNSTNNNLSPTASSGFTTTRTRFTYHPTSVVMSTWLSSGVTTKTLPPFPIPSNTTDHQQTKTNTTVSSTLYSVSSGYASSSESHRFSSTATRNATYITTLTERLSSTIRLSPNSTTALSQKPQSSGVLVTTMTGPGSNSTSGFTATSGTPSLSTTSLETSRRSSYASSPRWTNSSIGFPTPKSSDSAGGTTFTRTIITTWSTSPSASETHDVNSSTGALSSDTFASSRTWTISPSEITLWPTNITSSTGTESRGPEITSTARSTIQPSNGTKTGIETTATYPGHTTVEVTTITLAPICTDTSVNGSSSTGSRSISTACSTFLNGTVTMTRCLALPPSNDPGAKSLSNILSSRNTFPDFRLSFTANRYLDPFPAPTTFSTSVRNSGGSSGDSFSSLRGPTNKVGLQPETSLPNNPNYPWGGDSPVHRHQSVGQLGAGVAEGGLLRRWASDAIRKVRTLLS</sequence>
<feature type="compositionally biased region" description="Polar residues" evidence="1">
    <location>
        <begin position="551"/>
        <end position="565"/>
    </location>
</feature>